<evidence type="ECO:0000259" key="2">
    <source>
        <dbReference type="Pfam" id="PF20258"/>
    </source>
</evidence>
<feature type="domain" description="tRNA-specific 2-thiouridylase MnmA-like central" evidence="3">
    <location>
        <begin position="211"/>
        <end position="273"/>
    </location>
</feature>
<feature type="active site" description="Nucleophile" evidence="1">
    <location>
        <position position="103"/>
    </location>
</feature>
<dbReference type="Pfam" id="PF20259">
    <property type="entry name" value="tRNA_Me_trans_M"/>
    <property type="match status" value="1"/>
</dbReference>
<keyword evidence="1" id="KW-0819">tRNA processing</keyword>
<protein>
    <recommendedName>
        <fullName evidence="1">tRNA-specific 2-thiouridylase MnmA</fullName>
        <ecNumber evidence="1">2.8.1.13</ecNumber>
    </recommendedName>
</protein>
<comment type="catalytic activity">
    <reaction evidence="1">
        <text>S-sulfanyl-L-cysteinyl-[protein] + uridine(34) in tRNA + AH2 + ATP = 2-thiouridine(34) in tRNA + L-cysteinyl-[protein] + A + AMP + diphosphate + H(+)</text>
        <dbReference type="Rhea" id="RHEA:47032"/>
        <dbReference type="Rhea" id="RHEA-COMP:10131"/>
        <dbReference type="Rhea" id="RHEA-COMP:11726"/>
        <dbReference type="Rhea" id="RHEA-COMP:11727"/>
        <dbReference type="Rhea" id="RHEA-COMP:11728"/>
        <dbReference type="ChEBI" id="CHEBI:13193"/>
        <dbReference type="ChEBI" id="CHEBI:15378"/>
        <dbReference type="ChEBI" id="CHEBI:17499"/>
        <dbReference type="ChEBI" id="CHEBI:29950"/>
        <dbReference type="ChEBI" id="CHEBI:30616"/>
        <dbReference type="ChEBI" id="CHEBI:33019"/>
        <dbReference type="ChEBI" id="CHEBI:61963"/>
        <dbReference type="ChEBI" id="CHEBI:65315"/>
        <dbReference type="ChEBI" id="CHEBI:87170"/>
        <dbReference type="ChEBI" id="CHEBI:456215"/>
        <dbReference type="EC" id="2.8.1.13"/>
    </reaction>
</comment>
<evidence type="ECO:0000313" key="4">
    <source>
        <dbReference type="EMBL" id="MBU5439971.1"/>
    </source>
</evidence>
<keyword evidence="5" id="KW-1185">Reference proteome</keyword>
<keyword evidence="1" id="KW-0820">tRNA-binding</keyword>
<feature type="region of interest" description="Interaction with tRNA" evidence="1">
    <location>
        <begin position="151"/>
        <end position="153"/>
    </location>
</feature>
<proteinExistence type="inferred from homology"/>
<reference evidence="4 5" key="1">
    <citation type="submission" date="2021-06" db="EMBL/GenBank/DDBJ databases">
        <authorList>
            <person name="Sun Q."/>
            <person name="Li D."/>
        </authorList>
    </citation>
    <scope>NUCLEOTIDE SEQUENCE [LARGE SCALE GENOMIC DNA]</scope>
    <source>
        <strain evidence="4 5">MSJ-40</strain>
    </source>
</reference>
<dbReference type="Pfam" id="PF20258">
    <property type="entry name" value="tRNA_Me_trans_C"/>
    <property type="match status" value="1"/>
</dbReference>
<dbReference type="GO" id="GO:0103016">
    <property type="term" value="F:tRNA-uridine 2-sulfurtransferase activity"/>
    <property type="evidence" value="ECO:0007669"/>
    <property type="project" value="UniProtKB-EC"/>
</dbReference>
<feature type="domain" description="tRNA-specific 2-thiouridylase MnmA-like C-terminal" evidence="2">
    <location>
        <begin position="281"/>
        <end position="355"/>
    </location>
</feature>
<feature type="site" description="Interaction with tRNA" evidence="1">
    <location>
        <position position="339"/>
    </location>
</feature>
<sequence length="359" mass="40670">MKKKVVLGMSGGVDSSVAAYVLQQEGYEVIGVTMSVIPHDERFDEREGGCCSISSVYDAKKVAEDLGIPHYVMNFREVFERKVIDYFVDEYLEGRTPNPCVACNKFIKFDEFLKKAYGLGADYVATGHYATIEKDTASGRYLMKRSVDVKKDQTYFLYGMTQYQLEHTLMPLGSYTKDKVREIAEKIGLEIHNKPDSEEICFIPDNDHGRFIKDRAGDKVKEGNFVDKEGNILGKHKGIVYYTIGQRKGLGISLGRKMFVQKIIPEQNLVVLGDEEDIFKRKLFANDLNIIPYENLPESLEVTAKVRYSMKESKAILNPYNDGVIVEFETSQRAITKGQSVVFYNKDIVIGGGTIKEIY</sequence>
<keyword evidence="1" id="KW-0963">Cytoplasm</keyword>
<keyword evidence="1 4" id="KW-0808">Transferase</keyword>
<keyword evidence="1" id="KW-0547">Nucleotide-binding</keyword>
<comment type="similarity">
    <text evidence="1">Belongs to the MnmA/TRMU family.</text>
</comment>
<dbReference type="PANTHER" id="PTHR11933:SF5">
    <property type="entry name" value="MITOCHONDRIAL TRNA-SPECIFIC 2-THIOURIDYLASE 1"/>
    <property type="match status" value="1"/>
</dbReference>
<name>A0ABS6EBR8_9FIRM</name>
<comment type="caution">
    <text evidence="1">Lacks conserved residue(s) required for the propagation of feature annotation.</text>
</comment>
<dbReference type="PANTHER" id="PTHR11933">
    <property type="entry name" value="TRNA 5-METHYLAMINOMETHYL-2-THIOURIDYLATE -METHYLTRANSFERASE"/>
    <property type="match status" value="1"/>
</dbReference>
<dbReference type="Proteomes" id="UP000749471">
    <property type="component" value="Unassembled WGS sequence"/>
</dbReference>
<dbReference type="InterPro" id="IPR046885">
    <property type="entry name" value="MnmA-like_C"/>
</dbReference>
<dbReference type="CDD" id="cd01998">
    <property type="entry name" value="MnmA_TRMU-like"/>
    <property type="match status" value="1"/>
</dbReference>
<keyword evidence="1" id="KW-0067">ATP-binding</keyword>
<dbReference type="EMBL" id="JAHLPM010000022">
    <property type="protein sequence ID" value="MBU5439971.1"/>
    <property type="molecule type" value="Genomic_DNA"/>
</dbReference>
<evidence type="ECO:0000256" key="1">
    <source>
        <dbReference type="HAMAP-Rule" id="MF_00144"/>
    </source>
</evidence>
<dbReference type="InterPro" id="IPR004506">
    <property type="entry name" value="MnmA-like"/>
</dbReference>
<dbReference type="EC" id="2.8.1.13" evidence="1"/>
<dbReference type="NCBIfam" id="NF001138">
    <property type="entry name" value="PRK00143.1"/>
    <property type="match status" value="1"/>
</dbReference>
<comment type="function">
    <text evidence="1">Catalyzes the 2-thiolation of uridine at the wobble position (U34) of tRNA, leading to the formation of s(2)U34.</text>
</comment>
<feature type="binding site" evidence="1">
    <location>
        <position position="34"/>
    </location>
    <ligand>
        <name>ATP</name>
        <dbReference type="ChEBI" id="CHEBI:30616"/>
    </ligand>
</feature>
<dbReference type="HAMAP" id="MF_00144">
    <property type="entry name" value="tRNA_thiouridyl_MnmA"/>
    <property type="match status" value="1"/>
</dbReference>
<feature type="region of interest" description="Interaction with tRNA" evidence="1">
    <location>
        <begin position="307"/>
        <end position="308"/>
    </location>
</feature>
<evidence type="ECO:0000259" key="3">
    <source>
        <dbReference type="Pfam" id="PF20259"/>
    </source>
</evidence>
<feature type="active site" description="Cysteine persulfide intermediate" evidence="1">
    <location>
        <position position="201"/>
    </location>
</feature>
<comment type="subcellular location">
    <subcellularLocation>
        <location evidence="1">Cytoplasm</location>
    </subcellularLocation>
</comment>
<dbReference type="NCBIfam" id="TIGR00420">
    <property type="entry name" value="trmU"/>
    <property type="match status" value="1"/>
</dbReference>
<dbReference type="Pfam" id="PF03054">
    <property type="entry name" value="tRNA_Me_trans"/>
    <property type="match status" value="1"/>
</dbReference>
<feature type="binding site" evidence="1">
    <location>
        <position position="127"/>
    </location>
    <ligand>
        <name>ATP</name>
        <dbReference type="ChEBI" id="CHEBI:30616"/>
    </ligand>
</feature>
<feature type="binding site" evidence="1">
    <location>
        <begin position="8"/>
        <end position="15"/>
    </location>
    <ligand>
        <name>ATP</name>
        <dbReference type="ChEBI" id="CHEBI:30616"/>
    </ligand>
</feature>
<keyword evidence="1" id="KW-0694">RNA-binding</keyword>
<feature type="site" description="Interaction with tRNA" evidence="1">
    <location>
        <position position="128"/>
    </location>
</feature>
<dbReference type="InterPro" id="IPR046884">
    <property type="entry name" value="MnmA-like_central"/>
</dbReference>
<evidence type="ECO:0000313" key="5">
    <source>
        <dbReference type="Proteomes" id="UP000749471"/>
    </source>
</evidence>
<organism evidence="4 5">
    <name type="scientific">Tissierella simiarum</name>
    <dbReference type="NCBI Taxonomy" id="2841534"/>
    <lineage>
        <taxon>Bacteria</taxon>
        <taxon>Bacillati</taxon>
        <taxon>Bacillota</taxon>
        <taxon>Tissierellia</taxon>
        <taxon>Tissierellales</taxon>
        <taxon>Tissierellaceae</taxon>
        <taxon>Tissierella</taxon>
    </lineage>
</organism>
<gene>
    <name evidence="1 4" type="primary">mnmA</name>
    <name evidence="4" type="ORF">KQI42_18330</name>
</gene>
<accession>A0ABS6EBR8</accession>
<comment type="caution">
    <text evidence="4">The sequence shown here is derived from an EMBL/GenBank/DDBJ whole genome shotgun (WGS) entry which is preliminary data.</text>
</comment>